<keyword evidence="10" id="KW-1185">Reference proteome</keyword>
<dbReference type="PROSITE" id="PS01187">
    <property type="entry name" value="EGF_CA"/>
    <property type="match status" value="1"/>
</dbReference>
<keyword evidence="5" id="KW-1015">Disulfide bond</keyword>
<dbReference type="PANTHER" id="PTHR33491">
    <property type="entry name" value="OSJNBA0016N04.9 PROTEIN"/>
    <property type="match status" value="1"/>
</dbReference>
<dbReference type="InterPro" id="IPR025287">
    <property type="entry name" value="WAK_GUB"/>
</dbReference>
<evidence type="ECO:0000256" key="3">
    <source>
        <dbReference type="ARBA" id="ARBA00022679"/>
    </source>
</evidence>
<keyword evidence="2" id="KW-0723">Serine/threonine-protein kinase</keyword>
<evidence type="ECO:0000259" key="7">
    <source>
        <dbReference type="Pfam" id="PF08488"/>
    </source>
</evidence>
<keyword evidence="4" id="KW-0732">Signal</keyword>
<dbReference type="GO" id="GO:0016020">
    <property type="term" value="C:membrane"/>
    <property type="evidence" value="ECO:0007669"/>
    <property type="project" value="UniProtKB-SubCell"/>
</dbReference>
<dbReference type="Proteomes" id="UP000834106">
    <property type="component" value="Chromosome 21"/>
</dbReference>
<dbReference type="CDD" id="cd00054">
    <property type="entry name" value="EGF_CA"/>
    <property type="match status" value="1"/>
</dbReference>
<evidence type="ECO:0000256" key="6">
    <source>
        <dbReference type="ARBA" id="ARBA00023180"/>
    </source>
</evidence>
<sequence length="325" mass="36217">MIQMAVAVPLAKPNCTEKCGNVIIPYPFGIGQNCSANSSYTVSCRNQTTLWLSSIDLEVIEISLENGTITLNQPVLPINCSYDQKELSLGISLLGTPFIFSMFYNKFVVLGCKNVVKLRTNETTTDEACVAICRGPNSTDISCNGVDCCQASIPPQLQEMNIIYTSTGSGVSNNNSTCGYTFLADQKWIQNDYKKYRGFEVNFLYPFDDTFVYAPVVLDWKFPIIYDGRVSCEYPSHYNSYYGEFTNYEDPLRCFCETGFEGNPYLDEGCQDIDECSNSTLNYCFYGQCINTQGSYTCEIARSIHFDNVTTSSPSDVDPLLSATS</sequence>
<dbReference type="Pfam" id="PF08488">
    <property type="entry name" value="WAK"/>
    <property type="match status" value="1"/>
</dbReference>
<evidence type="ECO:0000256" key="2">
    <source>
        <dbReference type="ARBA" id="ARBA00022527"/>
    </source>
</evidence>
<evidence type="ECO:0000259" key="8">
    <source>
        <dbReference type="Pfam" id="PF13947"/>
    </source>
</evidence>
<feature type="domain" description="Wall-associated receptor kinase" evidence="7">
    <location>
        <begin position="140"/>
        <end position="193"/>
    </location>
</feature>
<comment type="subcellular location">
    <subcellularLocation>
        <location evidence="1">Membrane</location>
        <topology evidence="1">Single-pass type I membrane protein</topology>
    </subcellularLocation>
</comment>
<reference evidence="9" key="1">
    <citation type="submission" date="2023-05" db="EMBL/GenBank/DDBJ databases">
        <authorList>
            <person name="Huff M."/>
        </authorList>
    </citation>
    <scope>NUCLEOTIDE SEQUENCE</scope>
</reference>
<protein>
    <submittedName>
        <fullName evidence="9">Uncharacterized protein</fullName>
    </submittedName>
</protein>
<accession>A0AAD2AI04</accession>
<keyword evidence="2" id="KW-0418">Kinase</keyword>
<evidence type="ECO:0000256" key="5">
    <source>
        <dbReference type="ARBA" id="ARBA00023157"/>
    </source>
</evidence>
<keyword evidence="3" id="KW-0808">Transferase</keyword>
<name>A0AAD2AI04_9LAMI</name>
<evidence type="ECO:0000313" key="10">
    <source>
        <dbReference type="Proteomes" id="UP000834106"/>
    </source>
</evidence>
<dbReference type="InterPro" id="IPR018097">
    <property type="entry name" value="EGF_Ca-bd_CS"/>
</dbReference>
<dbReference type="EMBL" id="OU503056">
    <property type="protein sequence ID" value="CAI9785422.1"/>
    <property type="molecule type" value="Genomic_DNA"/>
</dbReference>
<dbReference type="GO" id="GO:0030247">
    <property type="term" value="F:polysaccharide binding"/>
    <property type="evidence" value="ECO:0007669"/>
    <property type="project" value="InterPro"/>
</dbReference>
<dbReference type="AlphaFoldDB" id="A0AAD2AI04"/>
<dbReference type="GO" id="GO:0004674">
    <property type="term" value="F:protein serine/threonine kinase activity"/>
    <property type="evidence" value="ECO:0007669"/>
    <property type="project" value="UniProtKB-KW"/>
</dbReference>
<keyword evidence="6" id="KW-0325">Glycoprotein</keyword>
<gene>
    <name evidence="9" type="ORF">FPE_LOCUS32852</name>
</gene>
<evidence type="ECO:0000256" key="1">
    <source>
        <dbReference type="ARBA" id="ARBA00004479"/>
    </source>
</evidence>
<dbReference type="Pfam" id="PF13947">
    <property type="entry name" value="GUB_WAK_bind"/>
    <property type="match status" value="1"/>
</dbReference>
<dbReference type="Gene3D" id="2.10.25.10">
    <property type="entry name" value="Laminin"/>
    <property type="match status" value="1"/>
</dbReference>
<organism evidence="9 10">
    <name type="scientific">Fraxinus pennsylvanica</name>
    <dbReference type="NCBI Taxonomy" id="56036"/>
    <lineage>
        <taxon>Eukaryota</taxon>
        <taxon>Viridiplantae</taxon>
        <taxon>Streptophyta</taxon>
        <taxon>Embryophyta</taxon>
        <taxon>Tracheophyta</taxon>
        <taxon>Spermatophyta</taxon>
        <taxon>Magnoliopsida</taxon>
        <taxon>eudicotyledons</taxon>
        <taxon>Gunneridae</taxon>
        <taxon>Pentapetalae</taxon>
        <taxon>asterids</taxon>
        <taxon>lamiids</taxon>
        <taxon>Lamiales</taxon>
        <taxon>Oleaceae</taxon>
        <taxon>Oleeae</taxon>
        <taxon>Fraxinus</taxon>
    </lineage>
</organism>
<evidence type="ECO:0000256" key="4">
    <source>
        <dbReference type="ARBA" id="ARBA00022729"/>
    </source>
</evidence>
<dbReference type="GO" id="GO:0005509">
    <property type="term" value="F:calcium ion binding"/>
    <property type="evidence" value="ECO:0007669"/>
    <property type="project" value="InterPro"/>
</dbReference>
<proteinExistence type="predicted"/>
<dbReference type="InterPro" id="IPR013695">
    <property type="entry name" value="WAK"/>
</dbReference>
<feature type="domain" description="Wall-associated receptor kinase galacturonan-binding" evidence="8">
    <location>
        <begin position="15"/>
        <end position="72"/>
    </location>
</feature>
<evidence type="ECO:0000313" key="9">
    <source>
        <dbReference type="EMBL" id="CAI9785422.1"/>
    </source>
</evidence>